<proteinExistence type="predicted"/>
<organism evidence="2 3">
    <name type="scientific">Anaerobaca lacustris</name>
    <dbReference type="NCBI Taxonomy" id="3044600"/>
    <lineage>
        <taxon>Bacteria</taxon>
        <taxon>Pseudomonadati</taxon>
        <taxon>Planctomycetota</taxon>
        <taxon>Phycisphaerae</taxon>
        <taxon>Sedimentisphaerales</taxon>
        <taxon>Anaerobacaceae</taxon>
        <taxon>Anaerobaca</taxon>
    </lineage>
</organism>
<protein>
    <submittedName>
        <fullName evidence="2">Uncharacterized protein</fullName>
    </submittedName>
</protein>
<dbReference type="EMBL" id="JASCXX010000036">
    <property type="protein sequence ID" value="MDI6451445.1"/>
    <property type="molecule type" value="Genomic_DNA"/>
</dbReference>
<dbReference type="RefSeq" id="WP_349246852.1">
    <property type="nucleotide sequence ID" value="NZ_JASCXX010000036.1"/>
</dbReference>
<feature type="region of interest" description="Disordered" evidence="1">
    <location>
        <begin position="74"/>
        <end position="94"/>
    </location>
</feature>
<reference evidence="2" key="1">
    <citation type="submission" date="2023-05" db="EMBL/GenBank/DDBJ databases">
        <title>Anaerotaeda fermentans gen. nov., sp. nov., a novel anaerobic planctomycete of the new family within the order Sedimentisphaerales isolated from Taman Peninsula, Russia.</title>
        <authorList>
            <person name="Khomyakova M.A."/>
            <person name="Merkel A.Y."/>
            <person name="Slobodkin A.I."/>
        </authorList>
    </citation>
    <scope>NUCLEOTIDE SEQUENCE</scope>
    <source>
        <strain evidence="2">M17dextr</strain>
    </source>
</reference>
<keyword evidence="3" id="KW-1185">Reference proteome</keyword>
<sequence length="94" mass="10506">MPKGNTRLELIWADKRNRPKLEPRVLVEALSKSYDAACRIRGDNTFDDKRPDTVISARVDSPEATDAKTFVATDGPNEMDAQETQVTANIGRCR</sequence>
<comment type="caution">
    <text evidence="2">The sequence shown here is derived from an EMBL/GenBank/DDBJ whole genome shotgun (WGS) entry which is preliminary data.</text>
</comment>
<dbReference type="Proteomes" id="UP001431776">
    <property type="component" value="Unassembled WGS sequence"/>
</dbReference>
<evidence type="ECO:0000313" key="2">
    <source>
        <dbReference type="EMBL" id="MDI6451445.1"/>
    </source>
</evidence>
<evidence type="ECO:0000256" key="1">
    <source>
        <dbReference type="SAM" id="MobiDB-lite"/>
    </source>
</evidence>
<accession>A0AAW6U3L0</accession>
<name>A0AAW6U3L0_9BACT</name>
<dbReference type="AlphaFoldDB" id="A0AAW6U3L0"/>
<gene>
    <name evidence="2" type="ORF">QJ522_20450</name>
</gene>
<evidence type="ECO:0000313" key="3">
    <source>
        <dbReference type="Proteomes" id="UP001431776"/>
    </source>
</evidence>